<dbReference type="OMA" id="GTTWNGI"/>
<dbReference type="HOGENOM" id="CLU_022148_1_0_1"/>
<evidence type="ECO:0000256" key="3">
    <source>
        <dbReference type="SAM" id="SignalP"/>
    </source>
</evidence>
<dbReference type="GO" id="GO:0016787">
    <property type="term" value="F:hydrolase activity"/>
    <property type="evidence" value="ECO:0007669"/>
    <property type="project" value="UniProtKB-KW"/>
</dbReference>
<feature type="transmembrane region" description="Helical" evidence="2">
    <location>
        <begin position="599"/>
        <end position="624"/>
    </location>
</feature>
<proteinExistence type="predicted"/>
<feature type="compositionally biased region" description="Polar residues" evidence="1">
    <location>
        <begin position="729"/>
        <end position="739"/>
    </location>
</feature>
<dbReference type="InterPro" id="IPR013780">
    <property type="entry name" value="Glyco_hydro_b"/>
</dbReference>
<dbReference type="Gene3D" id="3.20.20.80">
    <property type="entry name" value="Glycosidases"/>
    <property type="match status" value="1"/>
</dbReference>
<keyword evidence="6" id="KW-1185">Reference proteome</keyword>
<evidence type="ECO:0000313" key="6">
    <source>
        <dbReference type="Proteomes" id="UP000027361"/>
    </source>
</evidence>
<keyword evidence="2" id="KW-0472">Membrane</keyword>
<dbReference type="InterPro" id="IPR052974">
    <property type="entry name" value="GH79_Enzymes"/>
</dbReference>
<protein>
    <submittedName>
        <fullName evidence="5">Glycoside hydrolase family 79 protein</fullName>
    </submittedName>
</protein>
<evidence type="ECO:0000259" key="4">
    <source>
        <dbReference type="Pfam" id="PF16862"/>
    </source>
</evidence>
<accession>A0A066WIN6</accession>
<dbReference type="InterPro" id="IPR031728">
    <property type="entry name" value="GlcAase_C"/>
</dbReference>
<dbReference type="Pfam" id="PF16862">
    <property type="entry name" value="Glyco_hydro_79C"/>
    <property type="match status" value="1"/>
</dbReference>
<dbReference type="SUPFAM" id="SSF51445">
    <property type="entry name" value="(Trans)glycosidases"/>
    <property type="match status" value="1"/>
</dbReference>
<organism evidence="5 6">
    <name type="scientific">Tilletiaria anomala (strain ATCC 24038 / CBS 436.72 / UBC 951)</name>
    <dbReference type="NCBI Taxonomy" id="1037660"/>
    <lineage>
        <taxon>Eukaryota</taxon>
        <taxon>Fungi</taxon>
        <taxon>Dikarya</taxon>
        <taxon>Basidiomycota</taxon>
        <taxon>Ustilaginomycotina</taxon>
        <taxon>Exobasidiomycetes</taxon>
        <taxon>Georgefischeriales</taxon>
        <taxon>Tilletiariaceae</taxon>
        <taxon>Tilletiaria</taxon>
    </lineage>
</organism>
<dbReference type="InParanoid" id="A0A066WIN6"/>
<dbReference type="Gene3D" id="2.60.40.1180">
    <property type="entry name" value="Golgi alpha-mannosidase II"/>
    <property type="match status" value="1"/>
</dbReference>
<evidence type="ECO:0000313" key="5">
    <source>
        <dbReference type="EMBL" id="KDN52398.1"/>
    </source>
</evidence>
<dbReference type="AlphaFoldDB" id="A0A066WIN6"/>
<keyword evidence="2" id="KW-0812">Transmembrane</keyword>
<comment type="caution">
    <text evidence="5">The sequence shown here is derived from an EMBL/GenBank/DDBJ whole genome shotgun (WGS) entry which is preliminary data.</text>
</comment>
<evidence type="ECO:0000256" key="2">
    <source>
        <dbReference type="SAM" id="Phobius"/>
    </source>
</evidence>
<feature type="chain" id="PRO_5001629101" evidence="3">
    <location>
        <begin position="33"/>
        <end position="762"/>
    </location>
</feature>
<name>A0A066WIN6_TILAU</name>
<dbReference type="OrthoDB" id="2796951at2759"/>
<gene>
    <name evidence="5" type="ORF">K437DRAFT_4743</name>
</gene>
<keyword evidence="3" id="KW-0732">Signal</keyword>
<evidence type="ECO:0000256" key="1">
    <source>
        <dbReference type="SAM" id="MobiDB-lite"/>
    </source>
</evidence>
<dbReference type="GeneID" id="25267518"/>
<feature type="domain" description="Beta-glucuronidase C-terminal" evidence="4">
    <location>
        <begin position="435"/>
        <end position="540"/>
    </location>
</feature>
<feature type="region of interest" description="Disordered" evidence="1">
    <location>
        <begin position="726"/>
        <end position="762"/>
    </location>
</feature>
<sequence>MFTLRSANMQAVRSSLRLIASLLLASATSVTAQNNAGTVSLSPAANVQSANGLSVVLSPSFAGMGIEPSNLLSFTGSGSVNQLTYQLLSNLANYSGVPPHLRIGGNSGDNMIYGPNESGIGLITNSNPHGQGNTPTDKFIIGPGFFNSLDLMPPNTPITYGLNLAYNGSDAVDRLVEQAEAAFTLLQNVKIVSLEIGNEPDLYLINGYRDSGWTVNNFGSEWSTRAQAVNNQVLKKRNLPTNFFEPAVTATTATSSGHAYRISNLVNTGVAVDNGIYVAGWNQHDYFYYVGVSTYELSSGYLLDLSNTYKQFGEWANQAQSAAVTGKPYYLREMGAVGPTGIQGISDTFANTLWTLNFFLYAATIKVSSVQMHMTDNSYGSPWQPGNANGVGPHVRSSYYAFAAMSQIVGAQCNTRIGTLMIGNVPGAYNSHLAAYSVYRGNDLASTVLINTQESQSYVYPKNSISFSVSLPKMAGQTAYLSYLTAQGSDSKQNTTWNNLSFEQSNTGAPTTVNDGNTATVQVGSDGTLIIPVRDSQAVVAAFGAPIGSNNQVDQNNCKSLSANTSEGGETSPDATSAPLPTFKAVTGFPSDGQLSTAAILGIAVSVFSVIFFFGLAIFLCVCLRRRRRQRAYMQKRLYSSTDMITTDTRRRSSARIMSERPGSAFVAARIIHEGEQSGNTLVYSQEQHGHGRYDSTGLPDLHRYPGGGDGGTWTPPDARYIHVRTGSEDATPSSSKTWYKNDVAGGVSKQRSSDWHRQSMS</sequence>
<dbReference type="EMBL" id="JMSN01000010">
    <property type="protein sequence ID" value="KDN52398.1"/>
    <property type="molecule type" value="Genomic_DNA"/>
</dbReference>
<feature type="signal peptide" evidence="3">
    <location>
        <begin position="1"/>
        <end position="32"/>
    </location>
</feature>
<dbReference type="InterPro" id="IPR017853">
    <property type="entry name" value="GH"/>
</dbReference>
<dbReference type="PANTHER" id="PTHR36183:SF2">
    <property type="entry name" value="BETA-GLUCURONIDASE C-TERMINAL DOMAIN-CONTAINING PROTEIN"/>
    <property type="match status" value="1"/>
</dbReference>
<dbReference type="Proteomes" id="UP000027361">
    <property type="component" value="Unassembled WGS sequence"/>
</dbReference>
<feature type="compositionally biased region" description="Basic and acidic residues" evidence="1">
    <location>
        <begin position="752"/>
        <end position="762"/>
    </location>
</feature>
<keyword evidence="5" id="KW-0378">Hydrolase</keyword>
<dbReference type="RefSeq" id="XP_013245233.1">
    <property type="nucleotide sequence ID" value="XM_013389779.1"/>
</dbReference>
<keyword evidence="2" id="KW-1133">Transmembrane helix</keyword>
<reference evidence="5 6" key="1">
    <citation type="submission" date="2014-05" db="EMBL/GenBank/DDBJ databases">
        <title>Draft genome sequence of a rare smut relative, Tilletiaria anomala UBC 951.</title>
        <authorList>
            <consortium name="DOE Joint Genome Institute"/>
            <person name="Toome M."/>
            <person name="Kuo A."/>
            <person name="Henrissat B."/>
            <person name="Lipzen A."/>
            <person name="Tritt A."/>
            <person name="Yoshinaga Y."/>
            <person name="Zane M."/>
            <person name="Barry K."/>
            <person name="Grigoriev I.V."/>
            <person name="Spatafora J.W."/>
            <person name="Aimea M.C."/>
        </authorList>
    </citation>
    <scope>NUCLEOTIDE SEQUENCE [LARGE SCALE GENOMIC DNA]</scope>
    <source>
        <strain evidence="5 6">UBC 951</strain>
    </source>
</reference>
<dbReference type="PANTHER" id="PTHR36183">
    <property type="entry name" value="BETA-GLUCURONIDASE"/>
    <property type="match status" value="1"/>
</dbReference>